<evidence type="ECO:0000313" key="1">
    <source>
        <dbReference type="EMBL" id="RKR88374.1"/>
    </source>
</evidence>
<dbReference type="Gene3D" id="1.10.860.10">
    <property type="entry name" value="DNAb Helicase, Chain A"/>
    <property type="match status" value="1"/>
</dbReference>
<protein>
    <submittedName>
        <fullName evidence="1">Uncharacterized protein</fullName>
    </submittedName>
</protein>
<dbReference type="RefSeq" id="WP_121157003.1">
    <property type="nucleotide sequence ID" value="NZ_RBKT01000001.1"/>
</dbReference>
<comment type="caution">
    <text evidence="1">The sequence shown here is derived from an EMBL/GenBank/DDBJ whole genome shotgun (WGS) entry which is preliminary data.</text>
</comment>
<sequence>MGWAEIWCEQLVIGTTLAERTPPAEAAHLHAGDFEHPIAGRLYTDILRVQAAHPGWAAAQVAADCASRFAHGGITANLLEELAATAGNTDQAEIAIAYEEVVRSGSETAISRELRQLGRPGGEESRVRRDAYARLGLALNRRAEILRLRPDRNDDLTLLLFEAWSERRPDTRRPAEPTRDRVRAEESLLAGLLQYPDIAWVVTGWLPDRVFTTEFRRDIYQALSEDFLPTPTSRTLGHVYAALREVHDGGCQHDTPIAQERTLIQRYLTYPVTCDAAVRAAREIYAADLERASGRAVDEGSR</sequence>
<dbReference type="SUPFAM" id="SSF48024">
    <property type="entry name" value="N-terminal domain of DnaB helicase"/>
    <property type="match status" value="1"/>
</dbReference>
<dbReference type="InterPro" id="IPR016136">
    <property type="entry name" value="DNA_helicase_N/primase_C"/>
</dbReference>
<dbReference type="EMBL" id="RBKT01000001">
    <property type="protein sequence ID" value="RKR88374.1"/>
    <property type="molecule type" value="Genomic_DNA"/>
</dbReference>
<dbReference type="GO" id="GO:0003678">
    <property type="term" value="F:DNA helicase activity"/>
    <property type="evidence" value="ECO:0007669"/>
    <property type="project" value="InterPro"/>
</dbReference>
<reference evidence="1 2" key="1">
    <citation type="submission" date="2018-10" db="EMBL/GenBank/DDBJ databases">
        <title>Sequencing the genomes of 1000 actinobacteria strains.</title>
        <authorList>
            <person name="Klenk H.-P."/>
        </authorList>
    </citation>
    <scope>NUCLEOTIDE SEQUENCE [LARGE SCALE GENOMIC DNA]</scope>
    <source>
        <strain evidence="1 2">DSM 45175</strain>
    </source>
</reference>
<evidence type="ECO:0000313" key="2">
    <source>
        <dbReference type="Proteomes" id="UP000277671"/>
    </source>
</evidence>
<dbReference type="GO" id="GO:0005524">
    <property type="term" value="F:ATP binding"/>
    <property type="evidence" value="ECO:0007669"/>
    <property type="project" value="InterPro"/>
</dbReference>
<dbReference type="Proteomes" id="UP000277671">
    <property type="component" value="Unassembled WGS sequence"/>
</dbReference>
<accession>A0A495JJ08</accession>
<proteinExistence type="predicted"/>
<dbReference type="InterPro" id="IPR036185">
    <property type="entry name" value="DNA_heli_DnaB-like_N_sf"/>
</dbReference>
<organism evidence="1 2">
    <name type="scientific">Micromonospora pisi</name>
    <dbReference type="NCBI Taxonomy" id="589240"/>
    <lineage>
        <taxon>Bacteria</taxon>
        <taxon>Bacillati</taxon>
        <taxon>Actinomycetota</taxon>
        <taxon>Actinomycetes</taxon>
        <taxon>Micromonosporales</taxon>
        <taxon>Micromonosporaceae</taxon>
        <taxon>Micromonospora</taxon>
    </lineage>
</organism>
<dbReference type="AlphaFoldDB" id="A0A495JJ08"/>
<keyword evidence="2" id="KW-1185">Reference proteome</keyword>
<name>A0A495JJ08_9ACTN</name>
<dbReference type="GO" id="GO:0006260">
    <property type="term" value="P:DNA replication"/>
    <property type="evidence" value="ECO:0007669"/>
    <property type="project" value="InterPro"/>
</dbReference>
<dbReference type="OrthoDB" id="2970604at2"/>
<gene>
    <name evidence="1" type="ORF">BDK92_2691</name>
</gene>